<evidence type="ECO:0000256" key="4">
    <source>
        <dbReference type="ARBA" id="ARBA00023239"/>
    </source>
</evidence>
<feature type="non-terminal residue" evidence="6">
    <location>
        <position position="1"/>
    </location>
</feature>
<dbReference type="EMBL" id="PFWZ01000195">
    <property type="protein sequence ID" value="PJA39129.1"/>
    <property type="molecule type" value="Genomic_DNA"/>
</dbReference>
<dbReference type="Gene3D" id="3.90.25.10">
    <property type="entry name" value="UDP-galactose 4-epimerase, domain 1"/>
    <property type="match status" value="1"/>
</dbReference>
<protein>
    <recommendedName>
        <fullName evidence="3">GDP-mannose 4,6-dehydratase</fullName>
        <ecNumber evidence="3">4.2.1.47</ecNumber>
    </recommendedName>
</protein>
<gene>
    <name evidence="6" type="ORF">CO179_05810</name>
</gene>
<comment type="caution">
    <text evidence="6">The sequence shown here is derived from an EMBL/GenBank/DDBJ whole genome shotgun (WGS) entry which is preliminary data.</text>
</comment>
<dbReference type="Gene3D" id="3.40.50.720">
    <property type="entry name" value="NAD(P)-binding Rossmann-like Domain"/>
    <property type="match status" value="1"/>
</dbReference>
<comment type="similarity">
    <text evidence="2">Belongs to the NAD(P)-dependent epimerase/dehydratase family. GDP-mannose 4,6-dehydratase subfamily.</text>
</comment>
<dbReference type="InterPro" id="IPR016040">
    <property type="entry name" value="NAD(P)-bd_dom"/>
</dbReference>
<dbReference type="Pfam" id="PF16363">
    <property type="entry name" value="GDP_Man_Dehyd"/>
    <property type="match status" value="1"/>
</dbReference>
<dbReference type="GO" id="GO:0008446">
    <property type="term" value="F:GDP-mannose 4,6-dehydratase activity"/>
    <property type="evidence" value="ECO:0007669"/>
    <property type="project" value="UniProtKB-EC"/>
</dbReference>
<sequence>SGENETEKGARSDNGEIIVEVNKDFFRPAEVELLRADASKAKEVLGWEPTVTFSRLVEIMVENDIEELS</sequence>
<reference evidence="7" key="1">
    <citation type="submission" date="2017-09" db="EMBL/GenBank/DDBJ databases">
        <title>Depth-based differentiation of microbial function through sediment-hosted aquifers and enrichment of novel symbionts in the deep terrestrial subsurface.</title>
        <authorList>
            <person name="Probst A.J."/>
            <person name="Ladd B."/>
            <person name="Jarett J.K."/>
            <person name="Geller-Mcgrath D.E."/>
            <person name="Sieber C.M.K."/>
            <person name="Emerson J.B."/>
            <person name="Anantharaman K."/>
            <person name="Thomas B.C."/>
            <person name="Malmstrom R."/>
            <person name="Stieglmeier M."/>
            <person name="Klingl A."/>
            <person name="Woyke T."/>
            <person name="Ryan C.M."/>
            <person name="Banfield J.F."/>
        </authorList>
    </citation>
    <scope>NUCLEOTIDE SEQUENCE [LARGE SCALE GENOMIC DNA]</scope>
</reference>
<name>A0A2M7WZS4_UNCKA</name>
<evidence type="ECO:0000313" key="6">
    <source>
        <dbReference type="EMBL" id="PJA39129.1"/>
    </source>
</evidence>
<proteinExistence type="inferred from homology"/>
<evidence type="ECO:0000259" key="5">
    <source>
        <dbReference type="Pfam" id="PF16363"/>
    </source>
</evidence>
<dbReference type="AlphaFoldDB" id="A0A2M7WZS4"/>
<dbReference type="SUPFAM" id="SSF51735">
    <property type="entry name" value="NAD(P)-binding Rossmann-fold domains"/>
    <property type="match status" value="1"/>
</dbReference>
<evidence type="ECO:0000256" key="2">
    <source>
        <dbReference type="ARBA" id="ARBA00009263"/>
    </source>
</evidence>
<comment type="cofactor">
    <cofactor evidence="1">
        <name>NADP(+)</name>
        <dbReference type="ChEBI" id="CHEBI:58349"/>
    </cofactor>
</comment>
<evidence type="ECO:0000256" key="3">
    <source>
        <dbReference type="ARBA" id="ARBA00011989"/>
    </source>
</evidence>
<dbReference type="InterPro" id="IPR006368">
    <property type="entry name" value="GDP_Man_deHydtase"/>
</dbReference>
<dbReference type="EC" id="4.2.1.47" evidence="3"/>
<organism evidence="6 7">
    <name type="scientific">candidate division WWE3 bacterium CG_4_9_14_3_um_filter_39_7</name>
    <dbReference type="NCBI Taxonomy" id="1975080"/>
    <lineage>
        <taxon>Bacteria</taxon>
        <taxon>Katanobacteria</taxon>
    </lineage>
</organism>
<dbReference type="InterPro" id="IPR036291">
    <property type="entry name" value="NAD(P)-bd_dom_sf"/>
</dbReference>
<dbReference type="Proteomes" id="UP000231195">
    <property type="component" value="Unassembled WGS sequence"/>
</dbReference>
<evidence type="ECO:0000313" key="7">
    <source>
        <dbReference type="Proteomes" id="UP000231195"/>
    </source>
</evidence>
<evidence type="ECO:0000256" key="1">
    <source>
        <dbReference type="ARBA" id="ARBA00001937"/>
    </source>
</evidence>
<dbReference type="PANTHER" id="PTHR43715">
    <property type="entry name" value="GDP-MANNOSE 4,6-DEHYDRATASE"/>
    <property type="match status" value="1"/>
</dbReference>
<feature type="domain" description="NAD(P)-binding" evidence="5">
    <location>
        <begin position="2"/>
        <end position="60"/>
    </location>
</feature>
<accession>A0A2M7WZS4</accession>
<keyword evidence="4" id="KW-0456">Lyase</keyword>
<dbReference type="PANTHER" id="PTHR43715:SF1">
    <property type="entry name" value="GDP-MANNOSE 4,6 DEHYDRATASE"/>
    <property type="match status" value="1"/>
</dbReference>
<dbReference type="GO" id="GO:0042351">
    <property type="term" value="P:'de novo' GDP-L-fucose biosynthetic process"/>
    <property type="evidence" value="ECO:0007669"/>
    <property type="project" value="TreeGrafter"/>
</dbReference>